<dbReference type="SUPFAM" id="SSF53098">
    <property type="entry name" value="Ribonuclease H-like"/>
    <property type="match status" value="1"/>
</dbReference>
<evidence type="ECO:0000313" key="2">
    <source>
        <dbReference type="EMBL" id="KAK8494403.1"/>
    </source>
</evidence>
<accession>A0ABR2AL66</accession>
<feature type="domain" description="RNase H type-1" evidence="1">
    <location>
        <begin position="176"/>
        <end position="254"/>
    </location>
</feature>
<dbReference type="InterPro" id="IPR044730">
    <property type="entry name" value="RNase_H-like_dom_plant"/>
</dbReference>
<dbReference type="EMBL" id="JBBPBM010000532">
    <property type="protein sequence ID" value="KAK8494403.1"/>
    <property type="molecule type" value="Genomic_DNA"/>
</dbReference>
<dbReference type="Proteomes" id="UP001472677">
    <property type="component" value="Unassembled WGS sequence"/>
</dbReference>
<proteinExistence type="predicted"/>
<keyword evidence="3" id="KW-1185">Reference proteome</keyword>
<dbReference type="InterPro" id="IPR002156">
    <property type="entry name" value="RNaseH_domain"/>
</dbReference>
<dbReference type="CDD" id="cd06222">
    <property type="entry name" value="RNase_H_like"/>
    <property type="match status" value="1"/>
</dbReference>
<dbReference type="Pfam" id="PF13456">
    <property type="entry name" value="RVT_3"/>
    <property type="match status" value="1"/>
</dbReference>
<dbReference type="Gene3D" id="3.30.420.10">
    <property type="entry name" value="Ribonuclease H-like superfamily/Ribonuclease H"/>
    <property type="match status" value="1"/>
</dbReference>
<dbReference type="InterPro" id="IPR012337">
    <property type="entry name" value="RNaseH-like_sf"/>
</dbReference>
<dbReference type="PANTHER" id="PTHR47723:SF23">
    <property type="entry name" value="REVERSE TRANSCRIPTASE-LIKE PROTEIN"/>
    <property type="match status" value="1"/>
</dbReference>
<sequence length="273" mass="29949">MPSSIARNSCSSLWCALSNVWEALFPNVELSLGNGHSVNFLTDIWVPALGPLWDYSRSSLAAMSHVSFGSVLTDNDASGGGQTIMVLSLNRPMIDVSRLSWRIQIPYGITYGNYMFHSANDAVFVGDSASVEFALSRGIAWTQYYYDGWLQPMPAVSSPPTTTPWSNPEPGCLCLNVDGAVSLRTGKATIGGLLRDTAGNFIFGFSKFIGSTHSLHSELWSLYMSLQLAWDHGVTFLQVQTDCKRVLELLHDPNVESCSISLVRSIHQFWGQA</sequence>
<protein>
    <recommendedName>
        <fullName evidence="1">RNase H type-1 domain-containing protein</fullName>
    </recommendedName>
</protein>
<organism evidence="2 3">
    <name type="scientific">Hibiscus sabdariffa</name>
    <name type="common">roselle</name>
    <dbReference type="NCBI Taxonomy" id="183260"/>
    <lineage>
        <taxon>Eukaryota</taxon>
        <taxon>Viridiplantae</taxon>
        <taxon>Streptophyta</taxon>
        <taxon>Embryophyta</taxon>
        <taxon>Tracheophyta</taxon>
        <taxon>Spermatophyta</taxon>
        <taxon>Magnoliopsida</taxon>
        <taxon>eudicotyledons</taxon>
        <taxon>Gunneridae</taxon>
        <taxon>Pentapetalae</taxon>
        <taxon>rosids</taxon>
        <taxon>malvids</taxon>
        <taxon>Malvales</taxon>
        <taxon>Malvaceae</taxon>
        <taxon>Malvoideae</taxon>
        <taxon>Hibiscus</taxon>
    </lineage>
</organism>
<evidence type="ECO:0000259" key="1">
    <source>
        <dbReference type="Pfam" id="PF13456"/>
    </source>
</evidence>
<comment type="caution">
    <text evidence="2">The sequence shown here is derived from an EMBL/GenBank/DDBJ whole genome shotgun (WGS) entry which is preliminary data.</text>
</comment>
<dbReference type="InterPro" id="IPR053151">
    <property type="entry name" value="RNase_H-like"/>
</dbReference>
<dbReference type="InterPro" id="IPR036397">
    <property type="entry name" value="RNaseH_sf"/>
</dbReference>
<evidence type="ECO:0000313" key="3">
    <source>
        <dbReference type="Proteomes" id="UP001472677"/>
    </source>
</evidence>
<name>A0ABR2AL66_9ROSI</name>
<gene>
    <name evidence="2" type="ORF">V6N12_002352</name>
</gene>
<reference evidence="2 3" key="1">
    <citation type="journal article" date="2024" name="G3 (Bethesda)">
        <title>Genome assembly of Hibiscus sabdariffa L. provides insights into metabolisms of medicinal natural products.</title>
        <authorList>
            <person name="Kim T."/>
        </authorList>
    </citation>
    <scope>NUCLEOTIDE SEQUENCE [LARGE SCALE GENOMIC DNA]</scope>
    <source>
        <strain evidence="2">TK-2024</strain>
        <tissue evidence="2">Old leaves</tissue>
    </source>
</reference>
<dbReference type="PANTHER" id="PTHR47723">
    <property type="entry name" value="OS05G0353850 PROTEIN"/>
    <property type="match status" value="1"/>
</dbReference>